<sequence length="105" mass="11923">MSMDDRRNEFESRYARDQELLFRIEARRNKLVGLWAAGKLGKEGAEAEAYAQEVLKASFARPGEEGVFDKVRADFDAANVDQSDHQIRRQLAESFSEAERQITAG</sequence>
<gene>
    <name evidence="1" type="ORF">ACFSKQ_13820</name>
</gene>
<organism evidence="1 2">
    <name type="scientific">Aureimonas populi</name>
    <dbReference type="NCBI Taxonomy" id="1701758"/>
    <lineage>
        <taxon>Bacteria</taxon>
        <taxon>Pseudomonadati</taxon>
        <taxon>Pseudomonadota</taxon>
        <taxon>Alphaproteobacteria</taxon>
        <taxon>Hyphomicrobiales</taxon>
        <taxon>Aurantimonadaceae</taxon>
        <taxon>Aureimonas</taxon>
    </lineage>
</organism>
<dbReference type="Gene3D" id="1.10.790.20">
    <property type="entry name" value="Domain of unknown function DUF1476"/>
    <property type="match status" value="1"/>
</dbReference>
<keyword evidence="2" id="KW-1185">Reference proteome</keyword>
<dbReference type="EMBL" id="JBHUIJ010000019">
    <property type="protein sequence ID" value="MFD2238528.1"/>
    <property type="molecule type" value="Genomic_DNA"/>
</dbReference>
<reference evidence="2" key="1">
    <citation type="journal article" date="2019" name="Int. J. Syst. Evol. Microbiol.">
        <title>The Global Catalogue of Microorganisms (GCM) 10K type strain sequencing project: providing services to taxonomists for standard genome sequencing and annotation.</title>
        <authorList>
            <consortium name="The Broad Institute Genomics Platform"/>
            <consortium name="The Broad Institute Genome Sequencing Center for Infectious Disease"/>
            <person name="Wu L."/>
            <person name="Ma J."/>
        </authorList>
    </citation>
    <scope>NUCLEOTIDE SEQUENCE [LARGE SCALE GENOMIC DNA]</scope>
    <source>
        <strain evidence="2">ZS-35-S2</strain>
    </source>
</reference>
<dbReference type="RefSeq" id="WP_209736542.1">
    <property type="nucleotide sequence ID" value="NZ_CP072611.1"/>
</dbReference>
<evidence type="ECO:0000313" key="2">
    <source>
        <dbReference type="Proteomes" id="UP001597371"/>
    </source>
</evidence>
<name>A0ABW5CRQ6_9HYPH</name>
<evidence type="ECO:0000313" key="1">
    <source>
        <dbReference type="EMBL" id="MFD2238528.1"/>
    </source>
</evidence>
<dbReference type="Proteomes" id="UP001597371">
    <property type="component" value="Unassembled WGS sequence"/>
</dbReference>
<dbReference type="Pfam" id="PF07345">
    <property type="entry name" value="ATPaseInh_sub_z"/>
    <property type="match status" value="1"/>
</dbReference>
<proteinExistence type="predicted"/>
<dbReference type="InterPro" id="IPR038293">
    <property type="entry name" value="ATPase_inh_sub_z_sf"/>
</dbReference>
<comment type="caution">
    <text evidence="1">The sequence shown here is derived from an EMBL/GenBank/DDBJ whole genome shotgun (WGS) entry which is preliminary data.</text>
</comment>
<accession>A0ABW5CRQ6</accession>
<protein>
    <submittedName>
        <fullName evidence="1">DUF1476 domain-containing protein</fullName>
    </submittedName>
</protein>
<dbReference type="InterPro" id="IPR009945">
    <property type="entry name" value="ATPase_inh_sub_z"/>
</dbReference>
<dbReference type="PIRSF" id="PIRSF031780">
    <property type="entry name" value="UCP031780"/>
    <property type="match status" value="1"/>
</dbReference>